<dbReference type="RefSeq" id="XP_033395409.1">
    <property type="nucleotide sequence ID" value="XM_033546339.1"/>
</dbReference>
<reference evidence="2" key="1">
    <citation type="journal article" date="2020" name="Stud. Mycol.">
        <title>101 Dothideomycetes genomes: a test case for predicting lifestyles and emergence of pathogens.</title>
        <authorList>
            <person name="Haridas S."/>
            <person name="Albert R."/>
            <person name="Binder M."/>
            <person name="Bloem J."/>
            <person name="Labutti K."/>
            <person name="Salamov A."/>
            <person name="Andreopoulos B."/>
            <person name="Baker S."/>
            <person name="Barry K."/>
            <person name="Bills G."/>
            <person name="Bluhm B."/>
            <person name="Cannon C."/>
            <person name="Castanera R."/>
            <person name="Culley D."/>
            <person name="Daum C."/>
            <person name="Ezra D."/>
            <person name="Gonzalez J."/>
            <person name="Henrissat B."/>
            <person name="Kuo A."/>
            <person name="Liang C."/>
            <person name="Lipzen A."/>
            <person name="Lutzoni F."/>
            <person name="Magnuson J."/>
            <person name="Mondo S."/>
            <person name="Nolan M."/>
            <person name="Ohm R."/>
            <person name="Pangilinan J."/>
            <person name="Park H.-J."/>
            <person name="Ramirez L."/>
            <person name="Alfaro M."/>
            <person name="Sun H."/>
            <person name="Tritt A."/>
            <person name="Yoshinaga Y."/>
            <person name="Zwiers L.-H."/>
            <person name="Turgeon B."/>
            <person name="Goodwin S."/>
            <person name="Spatafora J."/>
            <person name="Crous P."/>
            <person name="Grigoriev I."/>
        </authorList>
    </citation>
    <scope>NUCLEOTIDE SEQUENCE</scope>
    <source>
        <strain evidence="2">CBS 121167</strain>
    </source>
</reference>
<dbReference type="OrthoDB" id="10254945at2759"/>
<dbReference type="GeneID" id="54303845"/>
<keyword evidence="3" id="KW-1185">Reference proteome</keyword>
<organism evidence="2 3">
    <name type="scientific">Aplosporella prunicola CBS 121167</name>
    <dbReference type="NCBI Taxonomy" id="1176127"/>
    <lineage>
        <taxon>Eukaryota</taxon>
        <taxon>Fungi</taxon>
        <taxon>Dikarya</taxon>
        <taxon>Ascomycota</taxon>
        <taxon>Pezizomycotina</taxon>
        <taxon>Dothideomycetes</taxon>
        <taxon>Dothideomycetes incertae sedis</taxon>
        <taxon>Botryosphaeriales</taxon>
        <taxon>Aplosporellaceae</taxon>
        <taxon>Aplosporella</taxon>
    </lineage>
</organism>
<protein>
    <submittedName>
        <fullName evidence="2">Uncharacterized protein</fullName>
    </submittedName>
</protein>
<feature type="compositionally biased region" description="Basic and acidic residues" evidence="1">
    <location>
        <begin position="379"/>
        <end position="390"/>
    </location>
</feature>
<name>A0A6A6B730_9PEZI</name>
<dbReference type="Proteomes" id="UP000799438">
    <property type="component" value="Unassembled WGS sequence"/>
</dbReference>
<dbReference type="AlphaFoldDB" id="A0A6A6B730"/>
<gene>
    <name evidence="2" type="ORF">K452DRAFT_360425</name>
</gene>
<sequence length="406" mass="44998">MVRTVVPEADIGMLIQQAMDDDPSLASMLSVHCLPDLDNAIHPLFAYERFTDTTIKEYEALTLALRLASLFLTEEALLQWYAHAAYGKTVERPGQEPCLEDQMGPYSQQDLHAVSAALEDLASFVTFKWNSNEGFSLASTTPIVAENATHPTSRHHPLFRTAAQDTTVLMRLNSQWRAYVSGPCSGHSTASLAARLRFAFVLGTTLAHEATHAFGIMLRGDSLEPLFRASDRAAEWGESWEAWVFGARIFPAGKRLAPTPTLLGNAWITRADSRARGGYVRAVVPMRWVAAWFRKETWAALALAAPPAAAVGGVATVGVVAIDEARGRVVPLAKAEIRIWTSVRRMCRLLEPGERTPLKACPSRMIMYDREEKRKKRGREGEADGREPAGPHHHCCKRRRLQCVDE</sequence>
<evidence type="ECO:0000313" key="2">
    <source>
        <dbReference type="EMBL" id="KAF2139696.1"/>
    </source>
</evidence>
<dbReference type="EMBL" id="ML995492">
    <property type="protein sequence ID" value="KAF2139696.1"/>
    <property type="molecule type" value="Genomic_DNA"/>
</dbReference>
<accession>A0A6A6B730</accession>
<evidence type="ECO:0000313" key="3">
    <source>
        <dbReference type="Proteomes" id="UP000799438"/>
    </source>
</evidence>
<feature type="region of interest" description="Disordered" evidence="1">
    <location>
        <begin position="371"/>
        <end position="394"/>
    </location>
</feature>
<proteinExistence type="predicted"/>
<evidence type="ECO:0000256" key="1">
    <source>
        <dbReference type="SAM" id="MobiDB-lite"/>
    </source>
</evidence>